<keyword evidence="2" id="KW-1185">Reference proteome</keyword>
<gene>
    <name evidence="1" type="ORF">GV832_02500</name>
</gene>
<dbReference type="AlphaFoldDB" id="A0AAE4Y889"/>
<dbReference type="EMBL" id="JAABNR010000002">
    <property type="protein sequence ID" value="NBZ86438.1"/>
    <property type="molecule type" value="Genomic_DNA"/>
</dbReference>
<dbReference type="InterPro" id="IPR011050">
    <property type="entry name" value="Pectin_lyase_fold/virulence"/>
</dbReference>
<dbReference type="RefSeq" id="WP_168773250.1">
    <property type="nucleotide sequence ID" value="NZ_JAABNR010000002.1"/>
</dbReference>
<evidence type="ECO:0000313" key="2">
    <source>
        <dbReference type="Proteomes" id="UP001193501"/>
    </source>
</evidence>
<dbReference type="InterPro" id="IPR012334">
    <property type="entry name" value="Pectin_lyas_fold"/>
</dbReference>
<reference evidence="1" key="1">
    <citation type="submission" date="2020-01" db="EMBL/GenBank/DDBJ databases">
        <authorList>
            <person name="Chen W.-M."/>
        </authorList>
    </citation>
    <scope>NUCLEOTIDE SEQUENCE</scope>
    <source>
        <strain evidence="1">CYK-10</strain>
    </source>
</reference>
<dbReference type="SUPFAM" id="SSF51126">
    <property type="entry name" value="Pectin lyase-like"/>
    <property type="match status" value="1"/>
</dbReference>
<name>A0AAE4Y889_9RHOB</name>
<accession>A0AAE4Y889</accession>
<proteinExistence type="predicted"/>
<dbReference type="Gene3D" id="2.160.20.10">
    <property type="entry name" value="Single-stranded right-handed beta-helix, Pectin lyase-like"/>
    <property type="match status" value="1"/>
</dbReference>
<comment type="caution">
    <text evidence="1">The sequence shown here is derived from an EMBL/GenBank/DDBJ whole genome shotgun (WGS) entry which is preliminary data.</text>
</comment>
<sequence>MTIPASDVVFDTTTNPNAGALPDYVGFPSHAAFVAWALGKKPALGVVIHAGGLAYRFTDSGTYLVGLPGWVPEGIISPSHFATNTTPGATDMTSAVRRAFDYLIDHGGVIDGRCEEFGVWGQVNLPGRSNVRCLRCTFIAINNWDPELPVFKIAATSRDMTFEDCVIEGSHKANGWLIDNAATVHILRCRVHGVPDYAVRSQTKATELRIEGCDFRQWNWNEGEWNVAARRTAKLIDLATVDYMVMRNVCAYAKECIST</sequence>
<dbReference type="Proteomes" id="UP001193501">
    <property type="component" value="Unassembled WGS sequence"/>
</dbReference>
<organism evidence="1 2">
    <name type="scientific">Stagnihabitans tardus</name>
    <dbReference type="NCBI Taxonomy" id="2699202"/>
    <lineage>
        <taxon>Bacteria</taxon>
        <taxon>Pseudomonadati</taxon>
        <taxon>Pseudomonadota</taxon>
        <taxon>Alphaproteobacteria</taxon>
        <taxon>Rhodobacterales</taxon>
        <taxon>Paracoccaceae</taxon>
        <taxon>Stagnihabitans</taxon>
    </lineage>
</organism>
<protein>
    <submittedName>
        <fullName evidence="1">Uncharacterized protein</fullName>
    </submittedName>
</protein>
<evidence type="ECO:0000313" key="1">
    <source>
        <dbReference type="EMBL" id="NBZ86438.1"/>
    </source>
</evidence>